<dbReference type="AlphaFoldDB" id="A0A0F7JL54"/>
<dbReference type="Proteomes" id="UP000034024">
    <property type="component" value="Chromosome"/>
</dbReference>
<keyword evidence="1" id="KW-0472">Membrane</keyword>
<proteinExistence type="predicted"/>
<name>A0A0F7JL54_9DEIO</name>
<organism evidence="2 3">
    <name type="scientific">Deinococcus soli</name>
    <name type="common">ex Cha et al. 2016</name>
    <dbReference type="NCBI Taxonomy" id="1309411"/>
    <lineage>
        <taxon>Bacteria</taxon>
        <taxon>Thermotogati</taxon>
        <taxon>Deinococcota</taxon>
        <taxon>Deinococci</taxon>
        <taxon>Deinococcales</taxon>
        <taxon>Deinococcaceae</taxon>
        <taxon>Deinococcus</taxon>
    </lineage>
</organism>
<evidence type="ECO:0000256" key="1">
    <source>
        <dbReference type="SAM" id="Phobius"/>
    </source>
</evidence>
<accession>A0A0F7JL54</accession>
<sequence length="67" mass="7374">MPDQPAPPAGPRRSRFLIPTLAALLWLGAGLWQRTQAATPIPDALLAELPLTAAVFAVTFVWQRLRR</sequence>
<dbReference type="EMBL" id="CP011389">
    <property type="protein sequence ID" value="AKH16986.1"/>
    <property type="molecule type" value="Genomic_DNA"/>
</dbReference>
<evidence type="ECO:0000313" key="2">
    <source>
        <dbReference type="EMBL" id="AKH16986.1"/>
    </source>
</evidence>
<dbReference type="KEGG" id="dch:SY84_07835"/>
<keyword evidence="3" id="KW-1185">Reference proteome</keyword>
<feature type="transmembrane region" description="Helical" evidence="1">
    <location>
        <begin position="47"/>
        <end position="65"/>
    </location>
</feature>
<protein>
    <submittedName>
        <fullName evidence="2">Uncharacterized protein</fullName>
    </submittedName>
</protein>
<keyword evidence="1" id="KW-0812">Transmembrane</keyword>
<dbReference type="RefSeq" id="WP_046843557.1">
    <property type="nucleotide sequence ID" value="NZ_CP011389.1"/>
</dbReference>
<reference evidence="2 3" key="1">
    <citation type="submission" date="2015-01" db="EMBL/GenBank/DDBJ databases">
        <title>Deinococcus soli/N5/whole genome sequencing.</title>
        <authorList>
            <person name="Kim M.K."/>
            <person name="Srinivasan S."/>
            <person name="Lee J.-J."/>
        </authorList>
    </citation>
    <scope>NUCLEOTIDE SEQUENCE [LARGE SCALE GENOMIC DNA]</scope>
    <source>
        <strain evidence="2 3">N5</strain>
    </source>
</reference>
<gene>
    <name evidence="2" type="ORF">SY84_07835</name>
</gene>
<evidence type="ECO:0000313" key="3">
    <source>
        <dbReference type="Proteomes" id="UP000034024"/>
    </source>
</evidence>
<keyword evidence="1" id="KW-1133">Transmembrane helix</keyword>
<dbReference type="PATRIC" id="fig|1309411.5.peg.1598"/>